<dbReference type="Proteomes" id="UP001589748">
    <property type="component" value="Unassembled WGS sequence"/>
</dbReference>
<dbReference type="Gene3D" id="1.10.3720.10">
    <property type="entry name" value="MetI-like"/>
    <property type="match status" value="1"/>
</dbReference>
<keyword evidence="5" id="KW-0813">Transport</keyword>
<comment type="caution">
    <text evidence="8">The sequence shown here is derived from an EMBL/GenBank/DDBJ whole genome shotgun (WGS) entry which is preliminary data.</text>
</comment>
<evidence type="ECO:0000256" key="2">
    <source>
        <dbReference type="ARBA" id="ARBA00022692"/>
    </source>
</evidence>
<evidence type="ECO:0000256" key="5">
    <source>
        <dbReference type="RuleBase" id="RU363032"/>
    </source>
</evidence>
<feature type="transmembrane region" description="Helical" evidence="5">
    <location>
        <begin position="300"/>
        <end position="324"/>
    </location>
</feature>
<sequence>MSATSGVATGEFAQGQPPLNPGRGNGKNKRASLHDGSGRRAAVLIVPTLALLAIVIVYPIITAVTQSFQSDAGLDPTTGLFVEGGFAGLSNYTHWLLQDCGTGAFSCPEGTLASQFWTSTGVTFFFTVVAVTLETVLGLIFALVMHRSFKGRAILRASVLVPWAIPTAVTAKLWYFIFAYDGIANRLLGTEILWTGDGWAPKFAIIIADTWKTAPFMALLILAGLQVIDGSVYEAAKMDGATAWQRFRFITLPLVRPALMVAVLFRTLDTLRMYDLPAILTGGAGNTSTLSMLVVDQVRVGFNAASALSTITFLIVFGVAFIFIKFLGANVTEQQAPKAKKAG</sequence>
<dbReference type="InterPro" id="IPR035906">
    <property type="entry name" value="MetI-like_sf"/>
</dbReference>
<gene>
    <name evidence="8" type="ORF">ACFFVI_13745</name>
</gene>
<dbReference type="RefSeq" id="WP_380137522.1">
    <property type="nucleotide sequence ID" value="NZ_JBHLUI010000008.1"/>
</dbReference>
<evidence type="ECO:0000313" key="9">
    <source>
        <dbReference type="Proteomes" id="UP001589748"/>
    </source>
</evidence>
<feature type="transmembrane region" description="Helical" evidence="5">
    <location>
        <begin position="41"/>
        <end position="61"/>
    </location>
</feature>
<evidence type="ECO:0000313" key="8">
    <source>
        <dbReference type="EMBL" id="MFB9378031.1"/>
    </source>
</evidence>
<keyword evidence="4 5" id="KW-0472">Membrane</keyword>
<name>A0ABV5LVA5_9ACTN</name>
<dbReference type="InterPro" id="IPR052730">
    <property type="entry name" value="Sugar_ABC_transporter"/>
</dbReference>
<evidence type="ECO:0000256" key="1">
    <source>
        <dbReference type="ARBA" id="ARBA00004141"/>
    </source>
</evidence>
<keyword evidence="2 5" id="KW-0812">Transmembrane</keyword>
<evidence type="ECO:0000256" key="3">
    <source>
        <dbReference type="ARBA" id="ARBA00022989"/>
    </source>
</evidence>
<protein>
    <submittedName>
        <fullName evidence="8">Carbohydrate ABC transporter permease</fullName>
    </submittedName>
</protein>
<dbReference type="PANTHER" id="PTHR43759">
    <property type="entry name" value="TREHALOSE TRANSPORT SYSTEM PERMEASE PROTEIN SUGA"/>
    <property type="match status" value="1"/>
</dbReference>
<reference evidence="8 9" key="1">
    <citation type="submission" date="2024-09" db="EMBL/GenBank/DDBJ databases">
        <authorList>
            <person name="Sun Q."/>
            <person name="Mori K."/>
        </authorList>
    </citation>
    <scope>NUCLEOTIDE SEQUENCE [LARGE SCALE GENOMIC DNA]</scope>
    <source>
        <strain evidence="8 9">TISTR 1856</strain>
    </source>
</reference>
<keyword evidence="9" id="KW-1185">Reference proteome</keyword>
<comment type="subcellular location">
    <subcellularLocation>
        <location evidence="5">Cell membrane</location>
        <topology evidence="5">Multi-pass membrane protein</topology>
    </subcellularLocation>
    <subcellularLocation>
        <location evidence="1">Membrane</location>
        <topology evidence="1">Multi-pass membrane protein</topology>
    </subcellularLocation>
</comment>
<feature type="transmembrane region" description="Helical" evidence="5">
    <location>
        <begin position="124"/>
        <end position="145"/>
    </location>
</feature>
<evidence type="ECO:0000256" key="6">
    <source>
        <dbReference type="SAM" id="MobiDB-lite"/>
    </source>
</evidence>
<feature type="transmembrane region" description="Helical" evidence="5">
    <location>
        <begin position="203"/>
        <end position="228"/>
    </location>
</feature>
<accession>A0ABV5LVA5</accession>
<keyword evidence="3 5" id="KW-1133">Transmembrane helix</keyword>
<evidence type="ECO:0000259" key="7">
    <source>
        <dbReference type="PROSITE" id="PS50928"/>
    </source>
</evidence>
<comment type="similarity">
    <text evidence="5">Belongs to the binding-protein-dependent transport system permease family.</text>
</comment>
<dbReference type="EMBL" id="JBHMDM010000007">
    <property type="protein sequence ID" value="MFB9378031.1"/>
    <property type="molecule type" value="Genomic_DNA"/>
</dbReference>
<dbReference type="CDD" id="cd06261">
    <property type="entry name" value="TM_PBP2"/>
    <property type="match status" value="1"/>
</dbReference>
<evidence type="ECO:0000256" key="4">
    <source>
        <dbReference type="ARBA" id="ARBA00023136"/>
    </source>
</evidence>
<proteinExistence type="inferred from homology"/>
<feature type="region of interest" description="Disordered" evidence="6">
    <location>
        <begin position="1"/>
        <end position="34"/>
    </location>
</feature>
<feature type="transmembrane region" description="Helical" evidence="5">
    <location>
        <begin position="249"/>
        <end position="268"/>
    </location>
</feature>
<feature type="domain" description="ABC transmembrane type-1" evidence="7">
    <location>
        <begin position="120"/>
        <end position="323"/>
    </location>
</feature>
<dbReference type="PROSITE" id="PS50928">
    <property type="entry name" value="ABC_TM1"/>
    <property type="match status" value="1"/>
</dbReference>
<feature type="transmembrane region" description="Helical" evidence="5">
    <location>
        <begin position="157"/>
        <end position="177"/>
    </location>
</feature>
<dbReference type="Pfam" id="PF00528">
    <property type="entry name" value="BPD_transp_1"/>
    <property type="match status" value="1"/>
</dbReference>
<dbReference type="SUPFAM" id="SSF161098">
    <property type="entry name" value="MetI-like"/>
    <property type="match status" value="1"/>
</dbReference>
<dbReference type="InterPro" id="IPR000515">
    <property type="entry name" value="MetI-like"/>
</dbReference>
<organism evidence="8 9">
    <name type="scientific">Kineococcus gynurae</name>
    <dbReference type="NCBI Taxonomy" id="452979"/>
    <lineage>
        <taxon>Bacteria</taxon>
        <taxon>Bacillati</taxon>
        <taxon>Actinomycetota</taxon>
        <taxon>Actinomycetes</taxon>
        <taxon>Kineosporiales</taxon>
        <taxon>Kineosporiaceae</taxon>
        <taxon>Kineococcus</taxon>
    </lineage>
</organism>
<dbReference type="PANTHER" id="PTHR43759:SF1">
    <property type="entry name" value="GLUCOSE IMPORT SYSTEM PERMEASE PROTEIN GLCT"/>
    <property type="match status" value="1"/>
</dbReference>